<evidence type="ECO:0000313" key="2">
    <source>
        <dbReference type="Proteomes" id="UP000239434"/>
    </source>
</evidence>
<evidence type="ECO:0000313" key="1">
    <source>
        <dbReference type="EMBL" id="PRD41036.1"/>
    </source>
</evidence>
<protein>
    <submittedName>
        <fullName evidence="1">Uncharacterized protein</fullName>
    </submittedName>
</protein>
<reference evidence="1 2" key="1">
    <citation type="submission" date="2018-02" db="EMBL/GenBank/DDBJ databases">
        <title>The draft genome of Phyllobacterium sp. 1N-3.</title>
        <authorList>
            <person name="Liu L."/>
            <person name="Li L."/>
            <person name="Zhang X."/>
            <person name="Wang T."/>
            <person name="Liang L."/>
        </authorList>
    </citation>
    <scope>NUCLEOTIDE SEQUENCE [LARGE SCALE GENOMIC DNA]</scope>
    <source>
        <strain evidence="1 2">1N-3</strain>
    </source>
</reference>
<proteinExistence type="predicted"/>
<accession>A0A2S9IKI3</accession>
<dbReference type="AlphaFoldDB" id="A0A2S9IKI3"/>
<dbReference type="EMBL" id="PVBR01000026">
    <property type="protein sequence ID" value="PRD41036.1"/>
    <property type="molecule type" value="Genomic_DNA"/>
</dbReference>
<sequence length="62" mass="7013">MRFTGDFTACVRSLASFSLFPRHDFRNFAFRIGVLGVVDIGRIALGVTLAGFVEWIARFCRQ</sequence>
<dbReference type="Proteomes" id="UP000239434">
    <property type="component" value="Unassembled WGS sequence"/>
</dbReference>
<comment type="caution">
    <text evidence="1">The sequence shown here is derived from an EMBL/GenBank/DDBJ whole genome shotgun (WGS) entry which is preliminary data.</text>
</comment>
<organism evidence="1 2">
    <name type="scientific">Phyllobacterium phragmitis</name>
    <dbReference type="NCBI Taxonomy" id="2670329"/>
    <lineage>
        <taxon>Bacteria</taxon>
        <taxon>Pseudomonadati</taxon>
        <taxon>Pseudomonadota</taxon>
        <taxon>Alphaproteobacteria</taxon>
        <taxon>Hyphomicrobiales</taxon>
        <taxon>Phyllobacteriaceae</taxon>
        <taxon>Phyllobacterium</taxon>
    </lineage>
</organism>
<gene>
    <name evidence="1" type="ORF">C5748_23975</name>
</gene>
<name>A0A2S9IKI3_9HYPH</name>
<keyword evidence="2" id="KW-1185">Reference proteome</keyword>